<feature type="transmembrane region" description="Helical" evidence="1">
    <location>
        <begin position="87"/>
        <end position="107"/>
    </location>
</feature>
<comment type="caution">
    <text evidence="2">The sequence shown here is derived from an EMBL/GenBank/DDBJ whole genome shotgun (WGS) entry which is preliminary data.</text>
</comment>
<feature type="transmembrane region" description="Helical" evidence="1">
    <location>
        <begin position="21"/>
        <end position="42"/>
    </location>
</feature>
<feature type="transmembrane region" description="Helical" evidence="1">
    <location>
        <begin position="128"/>
        <end position="154"/>
    </location>
</feature>
<dbReference type="AlphaFoldDB" id="A0A5D4K974"/>
<name>A0A5D4K974_9BACI</name>
<evidence type="ECO:0000256" key="1">
    <source>
        <dbReference type="SAM" id="Phobius"/>
    </source>
</evidence>
<organism evidence="2 3">
    <name type="scientific">Rossellomorea vietnamensis</name>
    <dbReference type="NCBI Taxonomy" id="218284"/>
    <lineage>
        <taxon>Bacteria</taxon>
        <taxon>Bacillati</taxon>
        <taxon>Bacillota</taxon>
        <taxon>Bacilli</taxon>
        <taxon>Bacillales</taxon>
        <taxon>Bacillaceae</taxon>
        <taxon>Rossellomorea</taxon>
    </lineage>
</organism>
<feature type="transmembrane region" description="Helical" evidence="1">
    <location>
        <begin position="347"/>
        <end position="368"/>
    </location>
</feature>
<feature type="transmembrane region" description="Helical" evidence="1">
    <location>
        <begin position="166"/>
        <end position="189"/>
    </location>
</feature>
<evidence type="ECO:0000313" key="3">
    <source>
        <dbReference type="Proteomes" id="UP000323317"/>
    </source>
</evidence>
<proteinExistence type="predicted"/>
<keyword evidence="1" id="KW-1133">Transmembrane helix</keyword>
<feature type="transmembrane region" description="Helical" evidence="1">
    <location>
        <begin position="438"/>
        <end position="457"/>
    </location>
</feature>
<gene>
    <name evidence="2" type="ORF">FZC79_15795</name>
</gene>
<accession>A0A5D4K974</accession>
<keyword evidence="1" id="KW-0812">Transmembrane</keyword>
<reference evidence="2 3" key="1">
    <citation type="submission" date="2019-08" db="EMBL/GenBank/DDBJ databases">
        <title>Bacillus genomes from the desert of Cuatro Cienegas, Coahuila.</title>
        <authorList>
            <person name="Olmedo-Alvarez G."/>
        </authorList>
    </citation>
    <scope>NUCLEOTIDE SEQUENCE [LARGE SCALE GENOMIC DNA]</scope>
    <source>
        <strain evidence="2 3">CH40_1T</strain>
    </source>
</reference>
<evidence type="ECO:0000313" key="2">
    <source>
        <dbReference type="EMBL" id="TYR73927.1"/>
    </source>
</evidence>
<dbReference type="Proteomes" id="UP000323317">
    <property type="component" value="Unassembled WGS sequence"/>
</dbReference>
<feature type="transmembrane region" description="Helical" evidence="1">
    <location>
        <begin position="300"/>
        <end position="317"/>
    </location>
</feature>
<keyword evidence="1" id="KW-0472">Membrane</keyword>
<feature type="transmembrane region" description="Helical" evidence="1">
    <location>
        <begin position="240"/>
        <end position="261"/>
    </location>
</feature>
<feature type="transmembrane region" description="Helical" evidence="1">
    <location>
        <begin position="396"/>
        <end position="418"/>
    </location>
</feature>
<dbReference type="RefSeq" id="WP_148947763.1">
    <property type="nucleotide sequence ID" value="NZ_VTEH01000014.1"/>
</dbReference>
<feature type="transmembrane region" description="Helical" evidence="1">
    <location>
        <begin position="506"/>
        <end position="527"/>
    </location>
</feature>
<dbReference type="EMBL" id="VTEH01000014">
    <property type="protein sequence ID" value="TYR73927.1"/>
    <property type="molecule type" value="Genomic_DNA"/>
</dbReference>
<sequence>MKGLPLKNTEMLFRFILRQDRIRIPVWILSLSLLSFMTAQSFKGLYPTKESREAIAETMMNPSMTAMLGKAYGIDNYTYGAMFAHEMLLFTAMVVAVMSILLTARHTRAEEEDGRIEMIRALPAGRMANLGAAHFSLILTNFMLAIVTGLGLYALQIESMDLNGSLLYGAALGVTGLFFTGITAVFAQLSETSRGTIGYSFTVLGAAYLIRAIGDVSGETLSWFSPLGWVLGSEVYVNNYWWPVIMTAVVSGALILISIYLNSIRDLGSGFLPARPGKRFASSLLLSPFGLAARLQRTGLISWTVGMLLIGASYGSIFGDLESFFSEIEMMQKLLPSADGFSLTEQFLAKIMSIVAMISTVPALMTVLKLKGEEKAQRTEHLLARAVSRTRLIGSYLFLSFIVTIVMQGAASLALGAAANATLENSIEFSTFLQAGMVYLPAMWIFITIAVLLVGFAPKLTGLAWLYLGYSFFVVYLGGLFQFDEWVANISPFAHIPELPIEEMNFLKVFLLTILAVILAAAGFAGYRRRDIQG</sequence>
<feature type="transmembrane region" description="Helical" evidence="1">
    <location>
        <begin position="196"/>
        <end position="214"/>
    </location>
</feature>
<protein>
    <submittedName>
        <fullName evidence="2">ABC transporter permease</fullName>
    </submittedName>
</protein>
<feature type="transmembrane region" description="Helical" evidence="1">
    <location>
        <begin position="464"/>
        <end position="483"/>
    </location>
</feature>